<dbReference type="VEuPathDB" id="AmoebaDB:ACA1_074620"/>
<accession>L8HFF0</accession>
<keyword evidence="2" id="KW-1185">Reference proteome</keyword>
<evidence type="ECO:0000313" key="1">
    <source>
        <dbReference type="EMBL" id="ELR23895.1"/>
    </source>
</evidence>
<organism evidence="1 2">
    <name type="scientific">Acanthamoeba castellanii (strain ATCC 30010 / Neff)</name>
    <dbReference type="NCBI Taxonomy" id="1257118"/>
    <lineage>
        <taxon>Eukaryota</taxon>
        <taxon>Amoebozoa</taxon>
        <taxon>Discosea</taxon>
        <taxon>Longamoebia</taxon>
        <taxon>Centramoebida</taxon>
        <taxon>Acanthamoebidae</taxon>
        <taxon>Acanthamoeba</taxon>
    </lineage>
</organism>
<dbReference type="EMBL" id="KB007842">
    <property type="protein sequence ID" value="ELR23895.1"/>
    <property type="molecule type" value="Genomic_DNA"/>
</dbReference>
<sequence>MDEPSAKRVKPDASESRYRSQLYGAASELASRRNAKTATRQELCVECDTCPVTTPLSSLGLAKAPTQWRWRCNDCVVGWNHLKRPYVPPMLPQGDEPEE</sequence>
<dbReference type="AlphaFoldDB" id="L8HFF0"/>
<dbReference type="RefSeq" id="XP_004353423.1">
    <property type="nucleotide sequence ID" value="XM_004353371.1"/>
</dbReference>
<name>L8HFF0_ACACF</name>
<protein>
    <submittedName>
        <fullName evidence="1">Uncharacterized protein</fullName>
    </submittedName>
</protein>
<dbReference type="GeneID" id="14924880"/>
<dbReference type="KEGG" id="acan:ACA1_074620"/>
<reference evidence="1 2" key="1">
    <citation type="journal article" date="2013" name="Genome Biol.">
        <title>Genome of Acanthamoeba castellanii highlights extensive lateral gene transfer and early evolution of tyrosine kinase signaling.</title>
        <authorList>
            <person name="Clarke M."/>
            <person name="Lohan A.J."/>
            <person name="Liu B."/>
            <person name="Lagkouvardos I."/>
            <person name="Roy S."/>
            <person name="Zafar N."/>
            <person name="Bertelli C."/>
            <person name="Schilde C."/>
            <person name="Kianianmomeni A."/>
            <person name="Burglin T.R."/>
            <person name="Frech C."/>
            <person name="Turcotte B."/>
            <person name="Kopec K.O."/>
            <person name="Synnott J.M."/>
            <person name="Choo C."/>
            <person name="Paponov I."/>
            <person name="Finkler A."/>
            <person name="Soon Heng Tan C."/>
            <person name="Hutchins A.P."/>
            <person name="Weinmeier T."/>
            <person name="Rattei T."/>
            <person name="Chu J.S."/>
            <person name="Gimenez G."/>
            <person name="Irimia M."/>
            <person name="Rigden D.J."/>
            <person name="Fitzpatrick D.A."/>
            <person name="Lorenzo-Morales J."/>
            <person name="Bateman A."/>
            <person name="Chiu C.H."/>
            <person name="Tang P."/>
            <person name="Hegemann P."/>
            <person name="Fromm H."/>
            <person name="Raoult D."/>
            <person name="Greub G."/>
            <person name="Miranda-Saavedra D."/>
            <person name="Chen N."/>
            <person name="Nash P."/>
            <person name="Ginger M.L."/>
            <person name="Horn M."/>
            <person name="Schaap P."/>
            <person name="Caler L."/>
            <person name="Loftus B."/>
        </authorList>
    </citation>
    <scope>NUCLEOTIDE SEQUENCE [LARGE SCALE GENOMIC DNA]</scope>
    <source>
        <strain evidence="1 2">Neff</strain>
    </source>
</reference>
<gene>
    <name evidence="1" type="ORF">ACA1_074620</name>
</gene>
<proteinExistence type="predicted"/>
<evidence type="ECO:0000313" key="2">
    <source>
        <dbReference type="Proteomes" id="UP000011083"/>
    </source>
</evidence>
<dbReference type="Proteomes" id="UP000011083">
    <property type="component" value="Unassembled WGS sequence"/>
</dbReference>